<dbReference type="PANTHER" id="PTHR47472:SF1">
    <property type="entry name" value="DUF1446-DOMAIN-CONTAINING PROTEIN"/>
    <property type="match status" value="1"/>
</dbReference>
<dbReference type="PANTHER" id="PTHR47472">
    <property type="entry name" value="PROPIONYL-COA CARBOXYLASE"/>
    <property type="match status" value="1"/>
</dbReference>
<reference evidence="3" key="1">
    <citation type="journal article" date="2019" name="Int. J. Syst. Evol. Microbiol.">
        <title>The Global Catalogue of Microorganisms (GCM) 10K type strain sequencing project: providing services to taxonomists for standard genome sequencing and annotation.</title>
        <authorList>
            <consortium name="The Broad Institute Genomics Platform"/>
            <consortium name="The Broad Institute Genome Sequencing Center for Infectious Disease"/>
            <person name="Wu L."/>
            <person name="Ma J."/>
        </authorList>
    </citation>
    <scope>NUCLEOTIDE SEQUENCE [LARGE SCALE GENOMIC DNA]</scope>
    <source>
        <strain evidence="3">CGMCC 1.12664</strain>
    </source>
</reference>
<evidence type="ECO:0000259" key="1">
    <source>
        <dbReference type="Pfam" id="PF07287"/>
    </source>
</evidence>
<sequence length="446" mass="47356">MTDTTRTLRIGGGAGFSGDRIDPAEALARDGRLDYLVFECLGERTVALAQKARRLDPDKGYDPWLERRMQAVLPHCARNGTRIVSNMGAANPRAAARATHAIARDLGLKGMKIAAVTGDDILARVQDLNPEVEELGHPLDRLGNRVVSANAYTGAGAIVTALGQGADVVLCGRAADPAMFLGPLIHEFGWSMQDWPKLGRGTIAGHLLECSCQVTGGYFADPGVKDVPDLANIGYPIGEIDSEGNLTLSKLPGTGGRLDRRTCTEQLLYELHDPARYLQPDVIADFSAVTLTETAPDEVRVEGGTGRERTGLLKASVGYVDSFIGEGQISYSGPGAQARGRLALEVLESRLARLGLPVQEVRAELIGIDSAYPSRQGDAPEVRVRLAARCEDAETAQMIAAEVDGLYLAGPAGGGGVTATVREMIGIGSVYVPEALVTPEIEMMEN</sequence>
<dbReference type="AlphaFoldDB" id="A0A917A575"/>
<evidence type="ECO:0000313" key="2">
    <source>
        <dbReference type="EMBL" id="GGE27579.1"/>
    </source>
</evidence>
<dbReference type="InterPro" id="IPR010839">
    <property type="entry name" value="AtuA_N"/>
</dbReference>
<protein>
    <submittedName>
        <fullName evidence="2">ABC transporter substrate-binding protein</fullName>
    </submittedName>
</protein>
<dbReference type="Proteomes" id="UP000612855">
    <property type="component" value="Unassembled WGS sequence"/>
</dbReference>
<organism evidence="2 3">
    <name type="scientific">Primorskyibacter flagellatus</name>
    <dbReference type="NCBI Taxonomy" id="1387277"/>
    <lineage>
        <taxon>Bacteria</taxon>
        <taxon>Pseudomonadati</taxon>
        <taxon>Pseudomonadota</taxon>
        <taxon>Alphaproteobacteria</taxon>
        <taxon>Rhodobacterales</taxon>
        <taxon>Roseobacteraceae</taxon>
        <taxon>Primorskyibacter</taxon>
    </lineage>
</organism>
<name>A0A917A575_9RHOB</name>
<comment type="caution">
    <text evidence="2">The sequence shown here is derived from an EMBL/GenBank/DDBJ whole genome shotgun (WGS) entry which is preliminary data.</text>
</comment>
<proteinExistence type="predicted"/>
<feature type="domain" description="Acyclic terpene utilisation N-terminal" evidence="1">
    <location>
        <begin position="8"/>
        <end position="442"/>
    </location>
</feature>
<accession>A0A917A575</accession>
<dbReference type="Pfam" id="PF07287">
    <property type="entry name" value="AtuA"/>
    <property type="match status" value="1"/>
</dbReference>
<keyword evidence="3" id="KW-1185">Reference proteome</keyword>
<dbReference type="EMBL" id="BMFJ01000001">
    <property type="protein sequence ID" value="GGE27579.1"/>
    <property type="molecule type" value="Genomic_DNA"/>
</dbReference>
<dbReference type="RefSeq" id="WP_188477015.1">
    <property type="nucleotide sequence ID" value="NZ_BMFJ01000001.1"/>
</dbReference>
<gene>
    <name evidence="2" type="ORF">GCM10011360_14790</name>
</gene>
<evidence type="ECO:0000313" key="3">
    <source>
        <dbReference type="Proteomes" id="UP000612855"/>
    </source>
</evidence>